<name>A0A9I9E8R8_CUCME</name>
<dbReference type="AlphaFoldDB" id="A0A9I9E8R8"/>
<dbReference type="EnsemblPlants" id="MELO3C030332.2.1">
    <property type="protein sequence ID" value="MELO3C030332.2.1"/>
    <property type="gene ID" value="MELO3C030332.2"/>
</dbReference>
<dbReference type="Gramene" id="MELO3C030332.2.1">
    <property type="protein sequence ID" value="MELO3C030332.2.1"/>
    <property type="gene ID" value="MELO3C030332.2"/>
</dbReference>
<sequence>MLSSSNLSSLLPLLFRSVFDSGSKCLIRILNRFNQRSYSSRNYRLQKGQTERESREIPTASYILEIIENNASTALILSLV</sequence>
<evidence type="ECO:0000313" key="1">
    <source>
        <dbReference type="EnsemblPlants" id="MELO3C030332.2.1"/>
    </source>
</evidence>
<protein>
    <submittedName>
        <fullName evidence="1">Uncharacterized protein</fullName>
    </submittedName>
</protein>
<proteinExistence type="predicted"/>
<reference evidence="1" key="1">
    <citation type="submission" date="2023-03" db="UniProtKB">
        <authorList>
            <consortium name="EnsemblPlants"/>
        </authorList>
    </citation>
    <scope>IDENTIFICATION</scope>
</reference>
<organism evidence="1">
    <name type="scientific">Cucumis melo</name>
    <name type="common">Muskmelon</name>
    <dbReference type="NCBI Taxonomy" id="3656"/>
    <lineage>
        <taxon>Eukaryota</taxon>
        <taxon>Viridiplantae</taxon>
        <taxon>Streptophyta</taxon>
        <taxon>Embryophyta</taxon>
        <taxon>Tracheophyta</taxon>
        <taxon>Spermatophyta</taxon>
        <taxon>Magnoliopsida</taxon>
        <taxon>eudicotyledons</taxon>
        <taxon>Gunneridae</taxon>
        <taxon>Pentapetalae</taxon>
        <taxon>rosids</taxon>
        <taxon>fabids</taxon>
        <taxon>Cucurbitales</taxon>
        <taxon>Cucurbitaceae</taxon>
        <taxon>Benincaseae</taxon>
        <taxon>Cucumis</taxon>
    </lineage>
</organism>
<accession>A0A9I9E8R8</accession>